<evidence type="ECO:0000256" key="5">
    <source>
        <dbReference type="ARBA" id="ARBA00023163"/>
    </source>
</evidence>
<feature type="modified residue" description="4-aspartylphosphate" evidence="6">
    <location>
        <position position="51"/>
    </location>
</feature>
<dbReference type="Gene3D" id="1.10.10.10">
    <property type="entry name" value="Winged helix-like DNA-binding domain superfamily/Winged helix DNA-binding domain"/>
    <property type="match status" value="1"/>
</dbReference>
<dbReference type="FunFam" id="3.40.50.2300:FF:000001">
    <property type="entry name" value="DNA-binding response regulator PhoB"/>
    <property type="match status" value="1"/>
</dbReference>
<dbReference type="Gene3D" id="3.40.50.2300">
    <property type="match status" value="1"/>
</dbReference>
<dbReference type="GO" id="GO:0000976">
    <property type="term" value="F:transcription cis-regulatory region binding"/>
    <property type="evidence" value="ECO:0007669"/>
    <property type="project" value="TreeGrafter"/>
</dbReference>
<sequence>MHILVVEDEKRLAHLLRRVLQEESHTVNLAYDGPDGLELAESGTYDLVILDVMLPGYDGFEICRQMRADGVITPVLMLTARGAIEDRVMGLNVGADDYLPKPFAMEELLARINALLRRRDRNFEVTTMLQVGDLTLDLVRHEARREECVIELTAKEFALLEYLMRHPGQALTRTQITDSVWRYDLEALSNVVDIYIHYLRDKIDQGFSRPLIKTVRGIGYKIEAAPMRIEREGVQ</sequence>
<keyword evidence="1 6" id="KW-0597">Phosphoprotein</keyword>
<dbReference type="Pfam" id="PF00072">
    <property type="entry name" value="Response_reg"/>
    <property type="match status" value="1"/>
</dbReference>
<keyword evidence="11" id="KW-1185">Reference proteome</keyword>
<feature type="DNA-binding region" description="OmpR/PhoB-type" evidence="7">
    <location>
        <begin position="126"/>
        <end position="224"/>
    </location>
</feature>
<dbReference type="SUPFAM" id="SSF46894">
    <property type="entry name" value="C-terminal effector domain of the bipartite response regulators"/>
    <property type="match status" value="1"/>
</dbReference>
<dbReference type="SMART" id="SM00862">
    <property type="entry name" value="Trans_reg_C"/>
    <property type="match status" value="1"/>
</dbReference>
<reference evidence="10" key="1">
    <citation type="submission" date="2020-10" db="EMBL/GenBank/DDBJ databases">
        <title>Taxonomic study of unclassified bacteria belonging to the class Ktedonobacteria.</title>
        <authorList>
            <person name="Yabe S."/>
            <person name="Wang C.M."/>
            <person name="Zheng Y."/>
            <person name="Sakai Y."/>
            <person name="Cavaletti L."/>
            <person name="Monciardini P."/>
            <person name="Donadio S."/>
        </authorList>
    </citation>
    <scope>NUCLEOTIDE SEQUENCE</scope>
    <source>
        <strain evidence="10">SOSP1-1</strain>
    </source>
</reference>
<evidence type="ECO:0000256" key="2">
    <source>
        <dbReference type="ARBA" id="ARBA00023012"/>
    </source>
</evidence>
<dbReference type="InterPro" id="IPR039420">
    <property type="entry name" value="WalR-like"/>
</dbReference>
<dbReference type="Pfam" id="PF00486">
    <property type="entry name" value="Trans_reg_C"/>
    <property type="match status" value="1"/>
</dbReference>
<feature type="domain" description="OmpR/PhoB-type" evidence="9">
    <location>
        <begin position="126"/>
        <end position="224"/>
    </location>
</feature>
<dbReference type="GO" id="GO:0005829">
    <property type="term" value="C:cytosol"/>
    <property type="evidence" value="ECO:0007669"/>
    <property type="project" value="TreeGrafter"/>
</dbReference>
<dbReference type="InterPro" id="IPR016032">
    <property type="entry name" value="Sig_transdc_resp-reg_C-effctor"/>
</dbReference>
<dbReference type="InterPro" id="IPR001789">
    <property type="entry name" value="Sig_transdc_resp-reg_receiver"/>
</dbReference>
<dbReference type="InterPro" id="IPR011006">
    <property type="entry name" value="CheY-like_superfamily"/>
</dbReference>
<dbReference type="EMBL" id="BNJF01000002">
    <property type="protein sequence ID" value="GHO46305.1"/>
    <property type="molecule type" value="Genomic_DNA"/>
</dbReference>
<dbReference type="CDD" id="cd17625">
    <property type="entry name" value="REC_OmpR_DrrD-like"/>
    <property type="match status" value="1"/>
</dbReference>
<keyword evidence="5" id="KW-0804">Transcription</keyword>
<evidence type="ECO:0000256" key="7">
    <source>
        <dbReference type="PROSITE-ProRule" id="PRU01091"/>
    </source>
</evidence>
<evidence type="ECO:0000259" key="9">
    <source>
        <dbReference type="PROSITE" id="PS51755"/>
    </source>
</evidence>
<dbReference type="GO" id="GO:0032993">
    <property type="term" value="C:protein-DNA complex"/>
    <property type="evidence" value="ECO:0007669"/>
    <property type="project" value="TreeGrafter"/>
</dbReference>
<evidence type="ECO:0000256" key="6">
    <source>
        <dbReference type="PROSITE-ProRule" id="PRU00169"/>
    </source>
</evidence>
<gene>
    <name evidence="10" type="ORF">KSX_44680</name>
</gene>
<dbReference type="AlphaFoldDB" id="A0A8J3I3Q6"/>
<name>A0A8J3I3Q6_9CHLR</name>
<organism evidence="10 11">
    <name type="scientific">Ktedonospora formicarum</name>
    <dbReference type="NCBI Taxonomy" id="2778364"/>
    <lineage>
        <taxon>Bacteria</taxon>
        <taxon>Bacillati</taxon>
        <taxon>Chloroflexota</taxon>
        <taxon>Ktedonobacteria</taxon>
        <taxon>Ktedonobacterales</taxon>
        <taxon>Ktedonobacteraceae</taxon>
        <taxon>Ktedonospora</taxon>
    </lineage>
</organism>
<evidence type="ECO:0000313" key="10">
    <source>
        <dbReference type="EMBL" id="GHO46305.1"/>
    </source>
</evidence>
<keyword evidence="2" id="KW-0902">Two-component regulatory system</keyword>
<evidence type="ECO:0000256" key="1">
    <source>
        <dbReference type="ARBA" id="ARBA00022553"/>
    </source>
</evidence>
<dbReference type="PANTHER" id="PTHR48111">
    <property type="entry name" value="REGULATOR OF RPOS"/>
    <property type="match status" value="1"/>
</dbReference>
<evidence type="ECO:0000256" key="4">
    <source>
        <dbReference type="ARBA" id="ARBA00023125"/>
    </source>
</evidence>
<keyword evidence="4 7" id="KW-0238">DNA-binding</keyword>
<accession>A0A8J3I3Q6</accession>
<dbReference type="RefSeq" id="WP_220195689.1">
    <property type="nucleotide sequence ID" value="NZ_BNJF01000002.1"/>
</dbReference>
<dbReference type="GO" id="GO:0006355">
    <property type="term" value="P:regulation of DNA-templated transcription"/>
    <property type="evidence" value="ECO:0007669"/>
    <property type="project" value="InterPro"/>
</dbReference>
<dbReference type="PROSITE" id="PS50110">
    <property type="entry name" value="RESPONSE_REGULATORY"/>
    <property type="match status" value="1"/>
</dbReference>
<dbReference type="InterPro" id="IPR036388">
    <property type="entry name" value="WH-like_DNA-bd_sf"/>
</dbReference>
<dbReference type="PANTHER" id="PTHR48111:SF22">
    <property type="entry name" value="REGULATOR OF RPOS"/>
    <property type="match status" value="1"/>
</dbReference>
<dbReference type="InterPro" id="IPR001867">
    <property type="entry name" value="OmpR/PhoB-type_DNA-bd"/>
</dbReference>
<dbReference type="PROSITE" id="PS51755">
    <property type="entry name" value="OMPR_PHOB"/>
    <property type="match status" value="1"/>
</dbReference>
<dbReference type="Proteomes" id="UP000612362">
    <property type="component" value="Unassembled WGS sequence"/>
</dbReference>
<keyword evidence="3" id="KW-0805">Transcription regulation</keyword>
<proteinExistence type="predicted"/>
<protein>
    <submittedName>
        <fullName evidence="10">DNA-binding response regulator</fullName>
    </submittedName>
</protein>
<evidence type="ECO:0000256" key="3">
    <source>
        <dbReference type="ARBA" id="ARBA00023015"/>
    </source>
</evidence>
<comment type="caution">
    <text evidence="10">The sequence shown here is derived from an EMBL/GenBank/DDBJ whole genome shotgun (WGS) entry which is preliminary data.</text>
</comment>
<dbReference type="SUPFAM" id="SSF52172">
    <property type="entry name" value="CheY-like"/>
    <property type="match status" value="1"/>
</dbReference>
<dbReference type="GO" id="GO:0000156">
    <property type="term" value="F:phosphorelay response regulator activity"/>
    <property type="evidence" value="ECO:0007669"/>
    <property type="project" value="TreeGrafter"/>
</dbReference>
<evidence type="ECO:0000259" key="8">
    <source>
        <dbReference type="PROSITE" id="PS50110"/>
    </source>
</evidence>
<dbReference type="Gene3D" id="6.10.250.690">
    <property type="match status" value="1"/>
</dbReference>
<feature type="domain" description="Response regulatory" evidence="8">
    <location>
        <begin position="2"/>
        <end position="116"/>
    </location>
</feature>
<dbReference type="FunFam" id="1.10.10.10:FF:000005">
    <property type="entry name" value="Two-component system response regulator"/>
    <property type="match status" value="1"/>
</dbReference>
<dbReference type="CDD" id="cd00383">
    <property type="entry name" value="trans_reg_C"/>
    <property type="match status" value="1"/>
</dbReference>
<dbReference type="SMART" id="SM00448">
    <property type="entry name" value="REC"/>
    <property type="match status" value="1"/>
</dbReference>
<evidence type="ECO:0000313" key="11">
    <source>
        <dbReference type="Proteomes" id="UP000612362"/>
    </source>
</evidence>